<evidence type="ECO:0000313" key="2">
    <source>
        <dbReference type="Proteomes" id="UP000821866"/>
    </source>
</evidence>
<gene>
    <name evidence="1" type="ORF">HPB51_007381</name>
</gene>
<keyword evidence="2" id="KW-1185">Reference proteome</keyword>
<organism evidence="1 2">
    <name type="scientific">Rhipicephalus microplus</name>
    <name type="common">Cattle tick</name>
    <name type="synonym">Boophilus microplus</name>
    <dbReference type="NCBI Taxonomy" id="6941"/>
    <lineage>
        <taxon>Eukaryota</taxon>
        <taxon>Metazoa</taxon>
        <taxon>Ecdysozoa</taxon>
        <taxon>Arthropoda</taxon>
        <taxon>Chelicerata</taxon>
        <taxon>Arachnida</taxon>
        <taxon>Acari</taxon>
        <taxon>Parasitiformes</taxon>
        <taxon>Ixodida</taxon>
        <taxon>Ixodoidea</taxon>
        <taxon>Ixodidae</taxon>
        <taxon>Rhipicephalinae</taxon>
        <taxon>Rhipicephalus</taxon>
        <taxon>Boophilus</taxon>
    </lineage>
</organism>
<comment type="caution">
    <text evidence="1">The sequence shown here is derived from an EMBL/GenBank/DDBJ whole genome shotgun (WGS) entry which is preliminary data.</text>
</comment>
<dbReference type="AlphaFoldDB" id="A0A9J6EZ37"/>
<reference evidence="1" key="2">
    <citation type="submission" date="2021-09" db="EMBL/GenBank/DDBJ databases">
        <authorList>
            <person name="Jia N."/>
            <person name="Wang J."/>
            <person name="Shi W."/>
            <person name="Du L."/>
            <person name="Sun Y."/>
            <person name="Zhan W."/>
            <person name="Jiang J."/>
            <person name="Wang Q."/>
            <person name="Zhang B."/>
            <person name="Ji P."/>
            <person name="Sakyi L.B."/>
            <person name="Cui X."/>
            <person name="Yuan T."/>
            <person name="Jiang B."/>
            <person name="Yang W."/>
            <person name="Lam T.T.-Y."/>
            <person name="Chang Q."/>
            <person name="Ding S."/>
            <person name="Wang X."/>
            <person name="Zhu J."/>
            <person name="Ruan X."/>
            <person name="Zhao L."/>
            <person name="Wei J."/>
            <person name="Que T."/>
            <person name="Du C."/>
            <person name="Cheng J."/>
            <person name="Dai P."/>
            <person name="Han X."/>
            <person name="Huang E."/>
            <person name="Gao Y."/>
            <person name="Liu J."/>
            <person name="Shao H."/>
            <person name="Ye R."/>
            <person name="Li L."/>
            <person name="Wei W."/>
            <person name="Wang X."/>
            <person name="Wang C."/>
            <person name="Huo Q."/>
            <person name="Li W."/>
            <person name="Guo W."/>
            <person name="Chen H."/>
            <person name="Chen S."/>
            <person name="Zhou L."/>
            <person name="Zhou L."/>
            <person name="Ni X."/>
            <person name="Tian J."/>
            <person name="Zhou Y."/>
            <person name="Sheng Y."/>
            <person name="Liu T."/>
            <person name="Pan Y."/>
            <person name="Xia L."/>
            <person name="Li J."/>
            <person name="Zhao F."/>
            <person name="Cao W."/>
        </authorList>
    </citation>
    <scope>NUCLEOTIDE SEQUENCE</scope>
    <source>
        <strain evidence="1">Rmic-2018</strain>
        <tissue evidence="1">Larvae</tissue>
    </source>
</reference>
<dbReference type="Proteomes" id="UP000821866">
    <property type="component" value="Chromosome 1"/>
</dbReference>
<dbReference type="EMBL" id="JABSTU010000001">
    <property type="protein sequence ID" value="KAH8039479.1"/>
    <property type="molecule type" value="Genomic_DNA"/>
</dbReference>
<proteinExistence type="predicted"/>
<evidence type="ECO:0000313" key="1">
    <source>
        <dbReference type="EMBL" id="KAH8039479.1"/>
    </source>
</evidence>
<sequence length="250" mass="26923">MLSVPATKVEFDGGSRIHKDKKMVTKFESENLDATPPRDVDVQRSISVVNIRKETSSVKMSRGSPCVEVVNVISVIEEDVLALSDCVFGENAGTLVTLGETNAVNVEVARADTDGLAAVSTSKVPRDDVALPVGVADMELGENGFYEDAVVGVLVDTALDRTLERVSEIEECLDRNGVVFVGPKRNCSTLDVHRTKPGHAQRWSLELASHIPQSATEWSRWKFGPSNEGPGLGVGEDVCMQVDTERSGIG</sequence>
<protein>
    <submittedName>
        <fullName evidence="1">Uncharacterized protein</fullName>
    </submittedName>
</protein>
<name>A0A9J6EZ37_RHIMP</name>
<reference evidence="1" key="1">
    <citation type="journal article" date="2020" name="Cell">
        <title>Large-Scale Comparative Analyses of Tick Genomes Elucidate Their Genetic Diversity and Vector Capacities.</title>
        <authorList>
            <consortium name="Tick Genome and Microbiome Consortium (TIGMIC)"/>
            <person name="Jia N."/>
            <person name="Wang J."/>
            <person name="Shi W."/>
            <person name="Du L."/>
            <person name="Sun Y."/>
            <person name="Zhan W."/>
            <person name="Jiang J.F."/>
            <person name="Wang Q."/>
            <person name="Zhang B."/>
            <person name="Ji P."/>
            <person name="Bell-Sakyi L."/>
            <person name="Cui X.M."/>
            <person name="Yuan T.T."/>
            <person name="Jiang B.G."/>
            <person name="Yang W.F."/>
            <person name="Lam T.T."/>
            <person name="Chang Q.C."/>
            <person name="Ding S.J."/>
            <person name="Wang X.J."/>
            <person name="Zhu J.G."/>
            <person name="Ruan X.D."/>
            <person name="Zhao L."/>
            <person name="Wei J.T."/>
            <person name="Ye R.Z."/>
            <person name="Que T.C."/>
            <person name="Du C.H."/>
            <person name="Zhou Y.H."/>
            <person name="Cheng J.X."/>
            <person name="Dai P.F."/>
            <person name="Guo W.B."/>
            <person name="Han X.H."/>
            <person name="Huang E.J."/>
            <person name="Li L.F."/>
            <person name="Wei W."/>
            <person name="Gao Y.C."/>
            <person name="Liu J.Z."/>
            <person name="Shao H.Z."/>
            <person name="Wang X."/>
            <person name="Wang C.C."/>
            <person name="Yang T.C."/>
            <person name="Huo Q.B."/>
            <person name="Li W."/>
            <person name="Chen H.Y."/>
            <person name="Chen S.E."/>
            <person name="Zhou L.G."/>
            <person name="Ni X.B."/>
            <person name="Tian J.H."/>
            <person name="Sheng Y."/>
            <person name="Liu T."/>
            <person name="Pan Y.S."/>
            <person name="Xia L.Y."/>
            <person name="Li J."/>
            <person name="Zhao F."/>
            <person name="Cao W.C."/>
        </authorList>
    </citation>
    <scope>NUCLEOTIDE SEQUENCE</scope>
    <source>
        <strain evidence="1">Rmic-2018</strain>
    </source>
</reference>
<accession>A0A9J6EZ37</accession>